<keyword evidence="1" id="KW-0808">Transferase</keyword>
<keyword evidence="4" id="KW-0255">Endonuclease</keyword>
<dbReference type="AlphaFoldDB" id="A0A2I0KP32"/>
<dbReference type="InterPro" id="IPR036397">
    <property type="entry name" value="RNaseH_sf"/>
</dbReference>
<dbReference type="InterPro" id="IPR043502">
    <property type="entry name" value="DNA/RNA_pol_sf"/>
</dbReference>
<dbReference type="GO" id="GO:0004519">
    <property type="term" value="F:endonuclease activity"/>
    <property type="evidence" value="ECO:0007669"/>
    <property type="project" value="UniProtKB-KW"/>
</dbReference>
<evidence type="ECO:0000256" key="6">
    <source>
        <dbReference type="ARBA" id="ARBA00022918"/>
    </source>
</evidence>
<dbReference type="GO" id="GO:0016787">
    <property type="term" value="F:hydrolase activity"/>
    <property type="evidence" value="ECO:0007669"/>
    <property type="project" value="UniProtKB-KW"/>
</dbReference>
<protein>
    <recommendedName>
        <fullName evidence="7">Integrase catalytic domain-containing protein</fullName>
    </recommendedName>
</protein>
<accession>A0A2I0KP32</accession>
<evidence type="ECO:0000313" key="8">
    <source>
        <dbReference type="EMBL" id="PKI70257.1"/>
    </source>
</evidence>
<evidence type="ECO:0000256" key="2">
    <source>
        <dbReference type="ARBA" id="ARBA00022695"/>
    </source>
</evidence>
<reference evidence="8 9" key="1">
    <citation type="submission" date="2017-11" db="EMBL/GenBank/DDBJ databases">
        <title>De-novo sequencing of pomegranate (Punica granatum L.) genome.</title>
        <authorList>
            <person name="Akparov Z."/>
            <person name="Amiraslanov A."/>
            <person name="Hajiyeva S."/>
            <person name="Abbasov M."/>
            <person name="Kaur K."/>
            <person name="Hamwieh A."/>
            <person name="Solovyev V."/>
            <person name="Salamov A."/>
            <person name="Braich B."/>
            <person name="Kosarev P."/>
            <person name="Mahmoud A."/>
            <person name="Hajiyev E."/>
            <person name="Babayeva S."/>
            <person name="Izzatullayeva V."/>
            <person name="Mammadov A."/>
            <person name="Mammadov A."/>
            <person name="Sharifova S."/>
            <person name="Ojaghi J."/>
            <person name="Eynullazada K."/>
            <person name="Bayramov B."/>
            <person name="Abdulazimova A."/>
            <person name="Shahmuradov I."/>
        </authorList>
    </citation>
    <scope>NUCLEOTIDE SEQUENCE [LARGE SCALE GENOMIC DNA]</scope>
    <source>
        <strain evidence="9">cv. AG2017</strain>
        <tissue evidence="8">Leaf</tissue>
    </source>
</reference>
<dbReference type="Gene3D" id="1.10.340.70">
    <property type="match status" value="1"/>
</dbReference>
<evidence type="ECO:0000256" key="1">
    <source>
        <dbReference type="ARBA" id="ARBA00022679"/>
    </source>
</evidence>
<gene>
    <name evidence="8" type="ORF">CRG98_009334</name>
</gene>
<evidence type="ECO:0000256" key="3">
    <source>
        <dbReference type="ARBA" id="ARBA00022722"/>
    </source>
</evidence>
<dbReference type="PANTHER" id="PTHR35046">
    <property type="entry name" value="ZINC KNUCKLE (CCHC-TYPE) FAMILY PROTEIN"/>
    <property type="match status" value="1"/>
</dbReference>
<dbReference type="SUPFAM" id="SSF56672">
    <property type="entry name" value="DNA/RNA polymerases"/>
    <property type="match status" value="1"/>
</dbReference>
<dbReference type="Proteomes" id="UP000233551">
    <property type="component" value="Unassembled WGS sequence"/>
</dbReference>
<dbReference type="PANTHER" id="PTHR35046:SF9">
    <property type="entry name" value="RNA-DIRECTED DNA POLYMERASE"/>
    <property type="match status" value="1"/>
</dbReference>
<dbReference type="InterPro" id="IPR001584">
    <property type="entry name" value="Integrase_cat-core"/>
</dbReference>
<dbReference type="CDD" id="cd09274">
    <property type="entry name" value="RNase_HI_RT_Ty3"/>
    <property type="match status" value="1"/>
</dbReference>
<keyword evidence="6" id="KW-0695">RNA-directed DNA polymerase</keyword>
<dbReference type="InterPro" id="IPR041588">
    <property type="entry name" value="Integrase_H2C2"/>
</dbReference>
<sequence>MEERPIAYFSEKLSGAALNYSTYDKALYALVRALETWQHYLWSKEFVIHTDHESLKHLKGQNKLNRRHAKWVEFIEMFPYEIQYKHGKENVVADALSRRYVLISTLNAKFLGFEHLKELYMQDFDFGAIYSACEKGAFGKFYKHDEFIFRKNKLCIPNSSMRELLVLESHRRGLMGHFGIVKTLDILREHFFWLHMKRAVERICSKCATYKWVKSTVKRHGMYMSLPVPNEPWTDLSMDFILGLPRSSKGRDSIFVVVDRFSKMAHFIPCCKTDDATRIVYLLCREVVRLHGIPKTIVSDWDAKFLSHFLRVLWEKLGTKLLFLTTCHPQTDGQTEVVNRTLSTLLRTIIKRN</sequence>
<proteinExistence type="predicted"/>
<evidence type="ECO:0000256" key="5">
    <source>
        <dbReference type="ARBA" id="ARBA00022801"/>
    </source>
</evidence>
<dbReference type="Pfam" id="PF17917">
    <property type="entry name" value="RT_RNaseH"/>
    <property type="match status" value="1"/>
</dbReference>
<comment type="caution">
    <text evidence="8">The sequence shown here is derived from an EMBL/GenBank/DDBJ whole genome shotgun (WGS) entry which is preliminary data.</text>
</comment>
<name>A0A2I0KP32_PUNGR</name>
<evidence type="ECO:0000313" key="9">
    <source>
        <dbReference type="Proteomes" id="UP000233551"/>
    </source>
</evidence>
<organism evidence="8 9">
    <name type="scientific">Punica granatum</name>
    <name type="common">Pomegranate</name>
    <dbReference type="NCBI Taxonomy" id="22663"/>
    <lineage>
        <taxon>Eukaryota</taxon>
        <taxon>Viridiplantae</taxon>
        <taxon>Streptophyta</taxon>
        <taxon>Embryophyta</taxon>
        <taxon>Tracheophyta</taxon>
        <taxon>Spermatophyta</taxon>
        <taxon>Magnoliopsida</taxon>
        <taxon>eudicotyledons</taxon>
        <taxon>Gunneridae</taxon>
        <taxon>Pentapetalae</taxon>
        <taxon>rosids</taxon>
        <taxon>malvids</taxon>
        <taxon>Myrtales</taxon>
        <taxon>Lythraceae</taxon>
        <taxon>Punica</taxon>
    </lineage>
</organism>
<dbReference type="InterPro" id="IPR041373">
    <property type="entry name" value="RT_RNaseH"/>
</dbReference>
<dbReference type="PROSITE" id="PS50994">
    <property type="entry name" value="INTEGRASE"/>
    <property type="match status" value="1"/>
</dbReference>
<dbReference type="EMBL" id="PGOL01000465">
    <property type="protein sequence ID" value="PKI70257.1"/>
    <property type="molecule type" value="Genomic_DNA"/>
</dbReference>
<feature type="domain" description="Integrase catalytic" evidence="7">
    <location>
        <begin position="228"/>
        <end position="353"/>
    </location>
</feature>
<dbReference type="Pfam" id="PF17921">
    <property type="entry name" value="Integrase_H2C2"/>
    <property type="match status" value="1"/>
</dbReference>
<dbReference type="GO" id="GO:0003676">
    <property type="term" value="F:nucleic acid binding"/>
    <property type="evidence" value="ECO:0007669"/>
    <property type="project" value="InterPro"/>
</dbReference>
<keyword evidence="2" id="KW-0548">Nucleotidyltransferase</keyword>
<dbReference type="Gene3D" id="3.30.420.10">
    <property type="entry name" value="Ribonuclease H-like superfamily/Ribonuclease H"/>
    <property type="match status" value="1"/>
</dbReference>
<dbReference type="STRING" id="22663.A0A2I0KP32"/>
<dbReference type="GO" id="GO:0003964">
    <property type="term" value="F:RNA-directed DNA polymerase activity"/>
    <property type="evidence" value="ECO:0007669"/>
    <property type="project" value="UniProtKB-KW"/>
</dbReference>
<dbReference type="GO" id="GO:0015074">
    <property type="term" value="P:DNA integration"/>
    <property type="evidence" value="ECO:0007669"/>
    <property type="project" value="InterPro"/>
</dbReference>
<dbReference type="InterPro" id="IPR012337">
    <property type="entry name" value="RNaseH-like_sf"/>
</dbReference>
<keyword evidence="3" id="KW-0540">Nuclease</keyword>
<evidence type="ECO:0000256" key="4">
    <source>
        <dbReference type="ARBA" id="ARBA00022759"/>
    </source>
</evidence>
<keyword evidence="5" id="KW-0378">Hydrolase</keyword>
<keyword evidence="9" id="KW-1185">Reference proteome</keyword>
<dbReference type="SUPFAM" id="SSF53098">
    <property type="entry name" value="Ribonuclease H-like"/>
    <property type="match status" value="1"/>
</dbReference>
<evidence type="ECO:0000259" key="7">
    <source>
        <dbReference type="PROSITE" id="PS50994"/>
    </source>
</evidence>